<feature type="chain" id="PRO_5046822469" description="Nickel transport protein" evidence="3">
    <location>
        <begin position="23"/>
        <end position="202"/>
    </location>
</feature>
<sequence length="202" mass="20829">MKKILIAGVLAGGVLATSLTWAHGGEDHGEHVTAPAQRGLAPRATAQTDDFELVLVLTGTQATAEAGSAPPHPNPDPSPDPNSPPVLTLYLDRFATNAPVDGATVEVESGAFKAVAKPVAPGVYAVAGQPFAKPGRYPLTVSVQTSDAADLLDATLQYEAPPSAVAVPATALPWRKFAGWAIGSALMLIFSAGVWRHRPARA</sequence>
<proteinExistence type="predicted"/>
<comment type="caution">
    <text evidence="4">The sequence shown here is derived from an EMBL/GenBank/DDBJ whole genome shotgun (WGS) entry which is preliminary data.</text>
</comment>
<name>A0ABT5KWB6_9BURK</name>
<evidence type="ECO:0000256" key="1">
    <source>
        <dbReference type="SAM" id="MobiDB-lite"/>
    </source>
</evidence>
<organism evidence="4 5">
    <name type="scientific">Roseateles koreensis</name>
    <dbReference type="NCBI Taxonomy" id="2987526"/>
    <lineage>
        <taxon>Bacteria</taxon>
        <taxon>Pseudomonadati</taxon>
        <taxon>Pseudomonadota</taxon>
        <taxon>Betaproteobacteria</taxon>
        <taxon>Burkholderiales</taxon>
        <taxon>Sphaerotilaceae</taxon>
        <taxon>Roseateles</taxon>
    </lineage>
</organism>
<dbReference type="Proteomes" id="UP001219862">
    <property type="component" value="Unassembled WGS sequence"/>
</dbReference>
<keyword evidence="3" id="KW-0732">Signal</keyword>
<evidence type="ECO:0000313" key="4">
    <source>
        <dbReference type="EMBL" id="MDC8786111.1"/>
    </source>
</evidence>
<feature type="region of interest" description="Disordered" evidence="1">
    <location>
        <begin position="63"/>
        <end position="86"/>
    </location>
</feature>
<keyword evidence="2" id="KW-0472">Membrane</keyword>
<feature type="transmembrane region" description="Helical" evidence="2">
    <location>
        <begin position="177"/>
        <end position="195"/>
    </location>
</feature>
<feature type="compositionally biased region" description="Pro residues" evidence="1">
    <location>
        <begin position="70"/>
        <end position="84"/>
    </location>
</feature>
<dbReference type="RefSeq" id="WP_273597227.1">
    <property type="nucleotide sequence ID" value="NZ_JAQQXS010000011.1"/>
</dbReference>
<keyword evidence="5" id="KW-1185">Reference proteome</keyword>
<keyword evidence="2" id="KW-1133">Transmembrane helix</keyword>
<reference evidence="4 5" key="1">
    <citation type="submission" date="2022-10" db="EMBL/GenBank/DDBJ databases">
        <title>paucibacter sp. hw8 Genome sequencing.</title>
        <authorList>
            <person name="Park S."/>
        </authorList>
    </citation>
    <scope>NUCLEOTIDE SEQUENCE [LARGE SCALE GENOMIC DNA]</scope>
    <source>
        <strain evidence="5">hw8</strain>
    </source>
</reference>
<gene>
    <name evidence="4" type="ORF">PRZ01_13005</name>
</gene>
<accession>A0ABT5KWB6</accession>
<evidence type="ECO:0000313" key="5">
    <source>
        <dbReference type="Proteomes" id="UP001219862"/>
    </source>
</evidence>
<evidence type="ECO:0000256" key="3">
    <source>
        <dbReference type="SAM" id="SignalP"/>
    </source>
</evidence>
<evidence type="ECO:0000256" key="2">
    <source>
        <dbReference type="SAM" id="Phobius"/>
    </source>
</evidence>
<keyword evidence="2" id="KW-0812">Transmembrane</keyword>
<feature type="signal peptide" evidence="3">
    <location>
        <begin position="1"/>
        <end position="22"/>
    </location>
</feature>
<protein>
    <recommendedName>
        <fullName evidence="6">Nickel transport protein</fullName>
    </recommendedName>
</protein>
<evidence type="ECO:0008006" key="6">
    <source>
        <dbReference type="Google" id="ProtNLM"/>
    </source>
</evidence>
<dbReference type="EMBL" id="JAQQXS010000011">
    <property type="protein sequence ID" value="MDC8786111.1"/>
    <property type="molecule type" value="Genomic_DNA"/>
</dbReference>